<dbReference type="AlphaFoldDB" id="A0A1H6XWL5"/>
<reference evidence="10" key="1">
    <citation type="submission" date="2016-10" db="EMBL/GenBank/DDBJ databases">
        <authorList>
            <person name="Varghese N."/>
            <person name="Submissions S."/>
        </authorList>
    </citation>
    <scope>NUCLEOTIDE SEQUENCE [LARGE SCALE GENOMIC DNA]</scope>
    <source>
        <strain evidence="10">IBRC-M 10761</strain>
    </source>
</reference>
<sequence>MNIMKKYIIQFSRFCLIGLVMSTVWGCNEFLEETDKSNFTLENYFTRPEHATSVVNSIYESLYPVMQSGFGGGPWMMLEFATGLANTELGQAQNSLFVRNLINNSDNGYGQTYWTSSYRGIANANLAIEKIPEIEMDNAQQNRLLGEARFLRAYYYFNLIRIFGNIPLITTSIDLTSPELYPDPASTEAVYNQIVADLEVAEDSGLPWRDASGRVSMGAVKSLFSSVYLTMAGYPLQAGDQYYQLAAEKADDVIQSGVFELFDEYSSLHSVEDKNQGEHIFMKQYAAFTVPSSWQVSIIPYNRGISAYSAETGGIFANQEFVESFESGDKRAEEKEFFYTEYSLESDRTTVMELGDYYIWKHFDEEAQLSTTSSGMNWPVYRYAEILLIYAEAINEASGPTTAAYEAINSIRRRANLPELENLSKEEFREAVWREKWVELCFENKTWYDMVRLRKAFNVNTREFEDYVGHEFSYGPTLRERELLFPIPTAEIRNNDKLTQNAGY</sequence>
<comment type="similarity">
    <text evidence="2">Belongs to the SusD family.</text>
</comment>
<evidence type="ECO:0000259" key="8">
    <source>
        <dbReference type="Pfam" id="PF14322"/>
    </source>
</evidence>
<evidence type="ECO:0000259" key="7">
    <source>
        <dbReference type="Pfam" id="PF07980"/>
    </source>
</evidence>
<evidence type="ECO:0000256" key="6">
    <source>
        <dbReference type="SAM" id="SignalP"/>
    </source>
</evidence>
<keyword evidence="3 6" id="KW-0732">Signal</keyword>
<feature type="chain" id="PRO_5011485571" evidence="6">
    <location>
        <begin position="27"/>
        <end position="504"/>
    </location>
</feature>
<evidence type="ECO:0000256" key="2">
    <source>
        <dbReference type="ARBA" id="ARBA00006275"/>
    </source>
</evidence>
<proteinExistence type="inferred from homology"/>
<dbReference type="GO" id="GO:0009279">
    <property type="term" value="C:cell outer membrane"/>
    <property type="evidence" value="ECO:0007669"/>
    <property type="project" value="UniProtKB-SubCell"/>
</dbReference>
<comment type="subcellular location">
    <subcellularLocation>
        <location evidence="1">Cell outer membrane</location>
    </subcellularLocation>
</comment>
<evidence type="ECO:0000256" key="1">
    <source>
        <dbReference type="ARBA" id="ARBA00004442"/>
    </source>
</evidence>
<dbReference type="InterPro" id="IPR012944">
    <property type="entry name" value="SusD_RagB_dom"/>
</dbReference>
<keyword evidence="10" id="KW-1185">Reference proteome</keyword>
<dbReference type="STRING" id="1416801.SAMN05192553_103180"/>
<name>A0A1H6XWL5_9BACT</name>
<dbReference type="Pfam" id="PF14322">
    <property type="entry name" value="SusD-like_3"/>
    <property type="match status" value="1"/>
</dbReference>
<accession>A0A1H6XWL5</accession>
<evidence type="ECO:0000256" key="5">
    <source>
        <dbReference type="ARBA" id="ARBA00023237"/>
    </source>
</evidence>
<dbReference type="EMBL" id="FNZH01000003">
    <property type="protein sequence ID" value="SEJ31147.1"/>
    <property type="molecule type" value="Genomic_DNA"/>
</dbReference>
<evidence type="ECO:0000256" key="3">
    <source>
        <dbReference type="ARBA" id="ARBA00022729"/>
    </source>
</evidence>
<dbReference type="CDD" id="cd08977">
    <property type="entry name" value="SusD"/>
    <property type="match status" value="1"/>
</dbReference>
<dbReference type="Gene3D" id="1.25.40.390">
    <property type="match status" value="1"/>
</dbReference>
<dbReference type="SUPFAM" id="SSF48452">
    <property type="entry name" value="TPR-like"/>
    <property type="match status" value="1"/>
</dbReference>
<keyword evidence="5" id="KW-0998">Cell outer membrane</keyword>
<organism evidence="9 10">
    <name type="scientific">Cyclobacterium xiamenense</name>
    <dbReference type="NCBI Taxonomy" id="1297121"/>
    <lineage>
        <taxon>Bacteria</taxon>
        <taxon>Pseudomonadati</taxon>
        <taxon>Bacteroidota</taxon>
        <taxon>Cytophagia</taxon>
        <taxon>Cytophagales</taxon>
        <taxon>Cyclobacteriaceae</taxon>
        <taxon>Cyclobacterium</taxon>
    </lineage>
</organism>
<feature type="signal peptide" evidence="6">
    <location>
        <begin position="1"/>
        <end position="26"/>
    </location>
</feature>
<evidence type="ECO:0000256" key="4">
    <source>
        <dbReference type="ARBA" id="ARBA00023136"/>
    </source>
</evidence>
<feature type="domain" description="RagB/SusD" evidence="7">
    <location>
        <begin position="352"/>
        <end position="504"/>
    </location>
</feature>
<evidence type="ECO:0000313" key="9">
    <source>
        <dbReference type="EMBL" id="SEJ31147.1"/>
    </source>
</evidence>
<dbReference type="InterPro" id="IPR011990">
    <property type="entry name" value="TPR-like_helical_dom_sf"/>
</dbReference>
<dbReference type="InterPro" id="IPR033985">
    <property type="entry name" value="SusD-like_N"/>
</dbReference>
<evidence type="ECO:0000313" key="10">
    <source>
        <dbReference type="Proteomes" id="UP000199403"/>
    </source>
</evidence>
<gene>
    <name evidence="9" type="ORF">SAMN05192553_103180</name>
</gene>
<keyword evidence="4" id="KW-0472">Membrane</keyword>
<dbReference type="Pfam" id="PF07980">
    <property type="entry name" value="SusD_RagB"/>
    <property type="match status" value="1"/>
</dbReference>
<protein>
    <submittedName>
        <fullName evidence="9">Starch-binding associating with outer membrane</fullName>
    </submittedName>
</protein>
<dbReference type="Proteomes" id="UP000199403">
    <property type="component" value="Unassembled WGS sequence"/>
</dbReference>
<feature type="domain" description="SusD-like N-terminal" evidence="8">
    <location>
        <begin position="51"/>
        <end position="229"/>
    </location>
</feature>